<dbReference type="OrthoDB" id="92161at2759"/>
<dbReference type="AlphaFoldDB" id="A0A074RKT6"/>
<reference evidence="2 3" key="1">
    <citation type="submission" date="2013-12" db="EMBL/GenBank/DDBJ databases">
        <authorList>
            <person name="Cubeta M."/>
            <person name="Pakala S."/>
            <person name="Fedorova N."/>
            <person name="Thomas E."/>
            <person name="Dean R."/>
            <person name="Jabaji S."/>
            <person name="Neate S."/>
            <person name="Toda T."/>
            <person name="Tavantzis S."/>
            <person name="Vilgalys R."/>
            <person name="Bharathan N."/>
            <person name="Pakala S."/>
            <person name="Losada L.S."/>
            <person name="Zafar N."/>
            <person name="Nierman W."/>
        </authorList>
    </citation>
    <scope>NUCLEOTIDE SEQUENCE [LARGE SCALE GENOMIC DNA]</scope>
    <source>
        <strain evidence="2 3">123E</strain>
    </source>
</reference>
<dbReference type="GO" id="GO:0016740">
    <property type="term" value="F:transferase activity"/>
    <property type="evidence" value="ECO:0007669"/>
    <property type="project" value="UniProtKB-KW"/>
</dbReference>
<dbReference type="PANTHER" id="PTHR42695">
    <property type="entry name" value="GLUTAMINE AMIDOTRANSFERASE YLR126C-RELATED"/>
    <property type="match status" value="1"/>
</dbReference>
<keyword evidence="2" id="KW-0808">Transferase</keyword>
<name>A0A074RKT6_9AGAM</name>
<evidence type="ECO:0000259" key="1">
    <source>
        <dbReference type="Pfam" id="PF00117"/>
    </source>
</evidence>
<sequence length="308" mass="33891">MGKDERLRDTAWTAYLIIGLWGEIDYDEKHAPRAVLTMTRHLNLALLICDTPLPAVRAAHGTYLDIFRTHLQKSLDSALESKGQPADSVQFTLDGYDVVQQVYPDDTKLATYDGIVLTGSASSAYAPLPWIPPLLEFVSRVTKDYSKIRILGICFGHQIIARALGGQCVPNEKGWEVGVFDVQLNGLGEALFGLKELRIHQMHRDHVPDTHIPAGFEILGSTPACANQGMILRYPDAKDKVGFEGIHVFTVQGHPEFHESIISKIVDARELNGVLNPSAAADGRRRAPLEHDGISVVGRVMWGILGVN</sequence>
<dbReference type="GO" id="GO:0005829">
    <property type="term" value="C:cytosol"/>
    <property type="evidence" value="ECO:0007669"/>
    <property type="project" value="TreeGrafter"/>
</dbReference>
<dbReference type="InterPro" id="IPR029062">
    <property type="entry name" value="Class_I_gatase-like"/>
</dbReference>
<protein>
    <submittedName>
        <fullName evidence="2">Class I glutamine amidotransferase-like protein</fullName>
    </submittedName>
</protein>
<keyword evidence="3" id="KW-1185">Reference proteome</keyword>
<dbReference type="Gene3D" id="3.40.50.880">
    <property type="match status" value="1"/>
</dbReference>
<keyword evidence="2" id="KW-0315">Glutamine amidotransferase</keyword>
<gene>
    <name evidence="2" type="ORF">V565_147240</name>
</gene>
<organism evidence="2 3">
    <name type="scientific">Rhizoctonia solani 123E</name>
    <dbReference type="NCBI Taxonomy" id="1423351"/>
    <lineage>
        <taxon>Eukaryota</taxon>
        <taxon>Fungi</taxon>
        <taxon>Dikarya</taxon>
        <taxon>Basidiomycota</taxon>
        <taxon>Agaricomycotina</taxon>
        <taxon>Agaricomycetes</taxon>
        <taxon>Cantharellales</taxon>
        <taxon>Ceratobasidiaceae</taxon>
        <taxon>Rhizoctonia</taxon>
    </lineage>
</organism>
<dbReference type="Proteomes" id="UP000027456">
    <property type="component" value="Unassembled WGS sequence"/>
</dbReference>
<feature type="domain" description="Glutamine amidotransferase" evidence="1">
    <location>
        <begin position="103"/>
        <end position="258"/>
    </location>
</feature>
<accession>A0A074RKT6</accession>
<dbReference type="Pfam" id="PF00117">
    <property type="entry name" value="GATase"/>
    <property type="match status" value="1"/>
</dbReference>
<dbReference type="GO" id="GO:0005634">
    <property type="term" value="C:nucleus"/>
    <property type="evidence" value="ECO:0007669"/>
    <property type="project" value="TreeGrafter"/>
</dbReference>
<dbReference type="HOGENOM" id="CLU_054974_0_0_1"/>
<proteinExistence type="predicted"/>
<dbReference type="SUPFAM" id="SSF52317">
    <property type="entry name" value="Class I glutamine amidotransferase-like"/>
    <property type="match status" value="1"/>
</dbReference>
<dbReference type="CDD" id="cd01741">
    <property type="entry name" value="GATase1_1"/>
    <property type="match status" value="1"/>
</dbReference>
<evidence type="ECO:0000313" key="3">
    <source>
        <dbReference type="Proteomes" id="UP000027456"/>
    </source>
</evidence>
<evidence type="ECO:0000313" key="2">
    <source>
        <dbReference type="EMBL" id="KEP47691.1"/>
    </source>
</evidence>
<dbReference type="InterPro" id="IPR044992">
    <property type="entry name" value="ChyE-like"/>
</dbReference>
<dbReference type="InterPro" id="IPR017926">
    <property type="entry name" value="GATASE"/>
</dbReference>
<comment type="caution">
    <text evidence="2">The sequence shown here is derived from an EMBL/GenBank/DDBJ whole genome shotgun (WGS) entry which is preliminary data.</text>
</comment>
<dbReference type="EMBL" id="AZST01000677">
    <property type="protein sequence ID" value="KEP47691.1"/>
    <property type="molecule type" value="Genomic_DNA"/>
</dbReference>
<dbReference type="STRING" id="1423351.A0A074RKT6"/>
<dbReference type="PANTHER" id="PTHR42695:SF5">
    <property type="entry name" value="GLUTAMINE AMIDOTRANSFERASE YLR126C-RELATED"/>
    <property type="match status" value="1"/>
</dbReference>
<dbReference type="PROSITE" id="PS51273">
    <property type="entry name" value="GATASE_TYPE_1"/>
    <property type="match status" value="1"/>
</dbReference>